<evidence type="ECO:0000259" key="1">
    <source>
        <dbReference type="Pfam" id="PF25103"/>
    </source>
</evidence>
<reference evidence="2 3" key="1">
    <citation type="journal article" date="2024" name="Nat. Commun.">
        <title>Phylogenomics reveals the evolutionary origins of lichenization in chlorophyte algae.</title>
        <authorList>
            <person name="Puginier C."/>
            <person name="Libourel C."/>
            <person name="Otte J."/>
            <person name="Skaloud P."/>
            <person name="Haon M."/>
            <person name="Grisel S."/>
            <person name="Petersen M."/>
            <person name="Berrin J.G."/>
            <person name="Delaux P.M."/>
            <person name="Dal Grande F."/>
            <person name="Keller J."/>
        </authorList>
    </citation>
    <scope>NUCLEOTIDE SEQUENCE [LARGE SCALE GENOMIC DNA]</scope>
    <source>
        <strain evidence="2 3">SAG 2043</strain>
    </source>
</reference>
<sequence length="172" mass="19380">MTRRRSLTALARFRSSDFPQPPEHEGLRDAEVITFFTADGMVQLPGRTLKMPQRRLPPRAPLPTWQEQGLCVASTFVIAATNGFDPKRRINVLGFCRCTDMLSEVIEDTVLQRGGEIMLRECEPRSSLHETLKMTVAIPLLWGVPPEHETLSNAIVSGGGIVEKVWLQWHFS</sequence>
<protein>
    <recommendedName>
        <fullName evidence="1">DUF7811 domain-containing protein</fullName>
    </recommendedName>
</protein>
<feature type="domain" description="DUF7811" evidence="1">
    <location>
        <begin position="59"/>
        <end position="171"/>
    </location>
</feature>
<name>A0AAW1Q3Z4_9CHLO</name>
<dbReference type="PANTHER" id="PTHR36739">
    <property type="entry name" value="D-TAGATOSE-1,6-BISPHOSPHATE ALDOLASE SUBUNIT"/>
    <property type="match status" value="1"/>
</dbReference>
<dbReference type="InterPro" id="IPR056713">
    <property type="entry name" value="DUF7811"/>
</dbReference>
<dbReference type="EMBL" id="JALJOR010000006">
    <property type="protein sequence ID" value="KAK9815897.1"/>
    <property type="molecule type" value="Genomic_DNA"/>
</dbReference>
<gene>
    <name evidence="2" type="ORF">WJX72_011570</name>
</gene>
<organism evidence="2 3">
    <name type="scientific">[Myrmecia] bisecta</name>
    <dbReference type="NCBI Taxonomy" id="41462"/>
    <lineage>
        <taxon>Eukaryota</taxon>
        <taxon>Viridiplantae</taxon>
        <taxon>Chlorophyta</taxon>
        <taxon>core chlorophytes</taxon>
        <taxon>Trebouxiophyceae</taxon>
        <taxon>Trebouxiales</taxon>
        <taxon>Trebouxiaceae</taxon>
        <taxon>Myrmecia</taxon>
    </lineage>
</organism>
<evidence type="ECO:0000313" key="2">
    <source>
        <dbReference type="EMBL" id="KAK9815897.1"/>
    </source>
</evidence>
<evidence type="ECO:0000313" key="3">
    <source>
        <dbReference type="Proteomes" id="UP001489004"/>
    </source>
</evidence>
<accession>A0AAW1Q3Z4</accession>
<dbReference type="Proteomes" id="UP001489004">
    <property type="component" value="Unassembled WGS sequence"/>
</dbReference>
<dbReference type="Pfam" id="PF25103">
    <property type="entry name" value="DUF7811"/>
    <property type="match status" value="1"/>
</dbReference>
<comment type="caution">
    <text evidence="2">The sequence shown here is derived from an EMBL/GenBank/DDBJ whole genome shotgun (WGS) entry which is preliminary data.</text>
</comment>
<dbReference type="AlphaFoldDB" id="A0AAW1Q3Z4"/>
<keyword evidence="3" id="KW-1185">Reference proteome</keyword>
<dbReference type="PANTHER" id="PTHR36739:SF1">
    <property type="entry name" value="D-TAGATOSE-1,6-BISPHOSPHATE ALDOLASE SUBUNIT"/>
    <property type="match status" value="1"/>
</dbReference>
<proteinExistence type="predicted"/>